<accession>A0A3G5AJ25</accession>
<sequence length="77" mass="9184">MTDYEYQGLLTSIHLLEEELERLEAYLDAKTLTRCITQCRSQLGYLNNIRDTMESYLNRVSSSIPQQRRMRARRRGK</sequence>
<feature type="coiled-coil region" evidence="1">
    <location>
        <begin position="6"/>
        <end position="33"/>
    </location>
</feature>
<name>A0A3G5AJ25_9VIRU</name>
<organism evidence="2">
    <name type="scientific">Sylvanvirus sp</name>
    <dbReference type="NCBI Taxonomy" id="2487774"/>
    <lineage>
        <taxon>Viruses</taxon>
    </lineage>
</organism>
<evidence type="ECO:0000256" key="1">
    <source>
        <dbReference type="SAM" id="Coils"/>
    </source>
</evidence>
<protein>
    <submittedName>
        <fullName evidence="2">Uncharacterized protein</fullName>
    </submittedName>
</protein>
<keyword evidence="1" id="KW-0175">Coiled coil</keyword>
<evidence type="ECO:0000313" key="2">
    <source>
        <dbReference type="EMBL" id="AYV87187.1"/>
    </source>
</evidence>
<dbReference type="EMBL" id="MK072539">
    <property type="protein sequence ID" value="AYV87187.1"/>
    <property type="molecule type" value="Genomic_DNA"/>
</dbReference>
<proteinExistence type="predicted"/>
<reference evidence="2" key="1">
    <citation type="submission" date="2018-10" db="EMBL/GenBank/DDBJ databases">
        <title>Hidden diversity of soil giant viruses.</title>
        <authorList>
            <person name="Schulz F."/>
            <person name="Alteio L."/>
            <person name="Goudeau D."/>
            <person name="Ryan E.M."/>
            <person name="Malmstrom R.R."/>
            <person name="Blanchard J."/>
            <person name="Woyke T."/>
        </authorList>
    </citation>
    <scope>NUCLEOTIDE SEQUENCE</scope>
    <source>
        <strain evidence="2">SYV1</strain>
    </source>
</reference>
<gene>
    <name evidence="2" type="ORF">Sylvanvirus33_3</name>
</gene>